<name>A0A2P2N2I0_RHIMU</name>
<proteinExistence type="predicted"/>
<evidence type="ECO:0000313" key="2">
    <source>
        <dbReference type="EMBL" id="MBX36673.1"/>
    </source>
</evidence>
<organism evidence="2">
    <name type="scientific">Rhizophora mucronata</name>
    <name type="common">Asiatic mangrove</name>
    <dbReference type="NCBI Taxonomy" id="61149"/>
    <lineage>
        <taxon>Eukaryota</taxon>
        <taxon>Viridiplantae</taxon>
        <taxon>Streptophyta</taxon>
        <taxon>Embryophyta</taxon>
        <taxon>Tracheophyta</taxon>
        <taxon>Spermatophyta</taxon>
        <taxon>Magnoliopsida</taxon>
        <taxon>eudicotyledons</taxon>
        <taxon>Gunneridae</taxon>
        <taxon>Pentapetalae</taxon>
        <taxon>rosids</taxon>
        <taxon>fabids</taxon>
        <taxon>Malpighiales</taxon>
        <taxon>Rhizophoraceae</taxon>
        <taxon>Rhizophora</taxon>
    </lineage>
</organism>
<evidence type="ECO:0000256" key="1">
    <source>
        <dbReference type="SAM" id="MobiDB-lite"/>
    </source>
</evidence>
<reference evidence="2" key="1">
    <citation type="submission" date="2018-02" db="EMBL/GenBank/DDBJ databases">
        <title>Rhizophora mucronata_Transcriptome.</title>
        <authorList>
            <person name="Meera S.P."/>
            <person name="Sreeshan A."/>
            <person name="Augustine A."/>
        </authorList>
    </citation>
    <scope>NUCLEOTIDE SEQUENCE</scope>
    <source>
        <tissue evidence="2">Leaf</tissue>
    </source>
</reference>
<dbReference type="EMBL" id="GGEC01056189">
    <property type="protein sequence ID" value="MBX36673.1"/>
    <property type="molecule type" value="Transcribed_RNA"/>
</dbReference>
<protein>
    <submittedName>
        <fullName evidence="2">Uncharacterized protein</fullName>
    </submittedName>
</protein>
<dbReference type="AlphaFoldDB" id="A0A2P2N2I0"/>
<accession>A0A2P2N2I0</accession>
<feature type="region of interest" description="Disordered" evidence="1">
    <location>
        <begin position="20"/>
        <end position="51"/>
    </location>
</feature>
<sequence>MGTVQYVVGDSSLQVALSQDNNQNGRGARDNACPPADGDVEEKRIRGRGRGESFSVSKIWQWSKSKRLTSSNTRFDTSLLP</sequence>